<comment type="subcellular location">
    <subcellularLocation>
        <location evidence="1">Nucleus</location>
    </subcellularLocation>
</comment>
<keyword evidence="2" id="KW-0479">Metal-binding</keyword>
<dbReference type="InterPro" id="IPR051643">
    <property type="entry name" value="Transcr_Reg_ZincFinger"/>
</dbReference>
<feature type="region of interest" description="Disordered" evidence="7">
    <location>
        <begin position="1"/>
        <end position="21"/>
    </location>
</feature>
<dbReference type="PROSITE" id="PS00028">
    <property type="entry name" value="ZINC_FINGER_C2H2_1"/>
    <property type="match status" value="2"/>
</dbReference>
<protein>
    <submittedName>
        <fullName evidence="9">cDNA FLJ10725 fis, clone NT2RP3001214</fullName>
    </submittedName>
</protein>
<accession>Q9NVH8</accession>
<keyword evidence="4" id="KW-0862">Zinc</keyword>
<organism evidence="9">
    <name type="scientific">Homo sapiens</name>
    <name type="common">Human</name>
    <dbReference type="NCBI Taxonomy" id="9606"/>
    <lineage>
        <taxon>Eukaryota</taxon>
        <taxon>Metazoa</taxon>
        <taxon>Chordata</taxon>
        <taxon>Craniata</taxon>
        <taxon>Vertebrata</taxon>
        <taxon>Euteleostomi</taxon>
        <taxon>Mammalia</taxon>
        <taxon>Eutheria</taxon>
        <taxon>Euarchontoglires</taxon>
        <taxon>Primates</taxon>
        <taxon>Haplorrhini</taxon>
        <taxon>Catarrhini</taxon>
        <taxon>Hominidae</taxon>
        <taxon>Homo</taxon>
    </lineage>
</organism>
<dbReference type="PANTHER" id="PTHR24396">
    <property type="entry name" value="ZINC FINGER PROTEIN"/>
    <property type="match status" value="1"/>
</dbReference>
<dbReference type="SUPFAM" id="SSF57667">
    <property type="entry name" value="beta-beta-alpha zinc fingers"/>
    <property type="match status" value="1"/>
</dbReference>
<dbReference type="PeptideAtlas" id="Q9NVH8"/>
<evidence type="ECO:0000313" key="9">
    <source>
        <dbReference type="EMBL" id="BAA91773.1"/>
    </source>
</evidence>
<dbReference type="Gene3D" id="3.30.160.60">
    <property type="entry name" value="Classic Zinc Finger"/>
    <property type="match status" value="1"/>
</dbReference>
<dbReference type="EMBL" id="AK001587">
    <property type="protein sequence ID" value="BAA91773.1"/>
    <property type="molecule type" value="mRNA"/>
</dbReference>
<feature type="compositionally biased region" description="Polar residues" evidence="7">
    <location>
        <begin position="1"/>
        <end position="17"/>
    </location>
</feature>
<evidence type="ECO:0000256" key="1">
    <source>
        <dbReference type="ARBA" id="ARBA00004123"/>
    </source>
</evidence>
<dbReference type="GO" id="GO:0008270">
    <property type="term" value="F:zinc ion binding"/>
    <property type="evidence" value="ECO:0007669"/>
    <property type="project" value="UniProtKB-KW"/>
</dbReference>
<evidence type="ECO:0000256" key="7">
    <source>
        <dbReference type="SAM" id="MobiDB-lite"/>
    </source>
</evidence>
<evidence type="ECO:0000256" key="4">
    <source>
        <dbReference type="ARBA" id="ARBA00022833"/>
    </source>
</evidence>
<evidence type="ECO:0000256" key="6">
    <source>
        <dbReference type="PROSITE-ProRule" id="PRU00042"/>
    </source>
</evidence>
<evidence type="ECO:0000256" key="3">
    <source>
        <dbReference type="ARBA" id="ARBA00022771"/>
    </source>
</evidence>
<name>Q9NVH8_HUMAN</name>
<keyword evidence="5" id="KW-0539">Nucleus</keyword>
<keyword evidence="3 6" id="KW-0863">Zinc-finger</keyword>
<reference evidence="9" key="1">
    <citation type="journal article" date="2004" name="Nat. Genet.">
        <title>Complete sequencing and characterization of 21,243 full-length human cDNAs.</title>
        <authorList>
            <person name="Ota T."/>
            <person name="Suzuki Y."/>
            <person name="Nishikawa T."/>
            <person name="Otsuki T."/>
            <person name="Sugiyama T."/>
            <person name="Irie R."/>
            <person name="Wakamatsu A."/>
            <person name="Hayashi K."/>
            <person name="Sato H."/>
            <person name="Nagai K."/>
            <person name="Kimura K."/>
            <person name="Makita H."/>
            <person name="Sekine M."/>
            <person name="Obayashi M."/>
            <person name="Nishi T."/>
            <person name="Shibahara T."/>
            <person name="Tanaka T."/>
            <person name="Ishii S."/>
            <person name="Yamamoto J."/>
            <person name="Saito K."/>
            <person name="Kawai Y."/>
            <person name="Isono Y."/>
            <person name="Nakamura Y."/>
            <person name="Nagahari K."/>
            <person name="Murakami K."/>
            <person name="Yasuda T."/>
            <person name="Iwayanagi T."/>
            <person name="Wagatsuma M."/>
            <person name="Shiratori A."/>
            <person name="Sudo H."/>
            <person name="Hosoiri T."/>
            <person name="Kaku Y."/>
            <person name="Kodaira H."/>
            <person name="Kondo H."/>
            <person name="Sugawara M."/>
            <person name="Takahashi M."/>
            <person name="Kanda K."/>
            <person name="Yokoi T."/>
            <person name="Furuya T."/>
            <person name="Kikkawa E."/>
            <person name="Omura Y."/>
            <person name="Abe K."/>
            <person name="Kamihara K."/>
            <person name="Katsuta N."/>
            <person name="Sato K."/>
            <person name="Tanikawa M."/>
            <person name="Yamazaki M."/>
            <person name="Ninomiya K."/>
            <person name="Ishibashi T."/>
            <person name="Yamashita H."/>
            <person name="Murakawa K."/>
            <person name="Fujimori K."/>
            <person name="Tanai H."/>
            <person name="Kimata M."/>
            <person name="Watanabe M."/>
            <person name="Hiraoka S."/>
            <person name="Chiba Y."/>
            <person name="Ishida S."/>
            <person name="Ono Y."/>
            <person name="Takiguchi S."/>
            <person name="Watanabe S."/>
            <person name="Yosida M."/>
            <person name="Hotuta T."/>
            <person name="Kusano J."/>
            <person name="Kanehori K."/>
            <person name="Takahashi-Fujii A."/>
            <person name="Hara H."/>
            <person name="Tanase T."/>
            <person name="Nomura Y."/>
            <person name="Togiya S."/>
            <person name="Komai F."/>
            <person name="Hara R."/>
            <person name="Takeuchi K."/>
            <person name="Arita M."/>
            <person name="Imose N."/>
            <person name="Musashino K."/>
            <person name="Yuuki H."/>
            <person name="Oshima A."/>
            <person name="Sasaki N."/>
            <person name="Aotsuka S."/>
            <person name="Yoshikawa Y."/>
            <person name="Matsunawa H."/>
            <person name="Ichihara T."/>
            <person name="Shiohata N."/>
            <person name="Sano S."/>
            <person name="Moriya S."/>
            <person name="Momiyama H."/>
            <person name="Satoh N."/>
            <person name="Takami S."/>
            <person name="Terashima Y."/>
            <person name="Suzuki O."/>
            <person name="Nakagawa S."/>
            <person name="Senoh A."/>
            <person name="Mizoguchi H."/>
            <person name="Goto Y."/>
            <person name="Shimizu F."/>
            <person name="Wakebe H."/>
            <person name="Hishigaki H."/>
            <person name="Watanabe T."/>
            <person name="Sugiyama A."/>
            <person name="Takemoto M."/>
            <person name="Kawakami B."/>
            <person name="Yamazaki M."/>
            <person name="Watanabe K."/>
            <person name="Kumagai A."/>
            <person name="Itakura S."/>
            <person name="Fukuzumi Y."/>
            <person name="Fujimori Y."/>
            <person name="Komiyama M."/>
            <person name="Tashiro H."/>
            <person name="Tanigami A."/>
            <person name="Fujiwara T."/>
            <person name="Ono T."/>
            <person name="Yamada K."/>
            <person name="Fujii Y."/>
            <person name="Ozaki K."/>
            <person name="Hirao M."/>
            <person name="Ohmori Y."/>
            <person name="Kawabata A."/>
            <person name="Hikiji T."/>
            <person name="Kobatake N."/>
            <person name="Inagaki H."/>
            <person name="Ikema Y."/>
            <person name="Okamoto S."/>
            <person name="Okitani R."/>
            <person name="Kawakami T."/>
            <person name="Noguchi S."/>
            <person name="Itoh T."/>
            <person name="Shigeta K."/>
            <person name="Senba T."/>
            <person name="Matsumura K."/>
            <person name="Nakajima Y."/>
            <person name="Mizuno T."/>
            <person name="Morinaga M."/>
            <person name="Sasaki M."/>
            <person name="Togashi T."/>
            <person name="Oyama M."/>
            <person name="Hata H."/>
            <person name="Watanabe M."/>
            <person name="Komatsu T."/>
            <person name="Mizushima-Sugano J."/>
            <person name="Satoh T."/>
            <person name="Shirai Y."/>
            <person name="Takahashi Y."/>
            <person name="Nakagawa K."/>
            <person name="Okumura K."/>
            <person name="Nagase T."/>
            <person name="Nomura N."/>
            <person name="Kikuchi H."/>
            <person name="Masuho Y."/>
            <person name="Yamashita R."/>
            <person name="Nakai K."/>
            <person name="Yada T."/>
            <person name="Nakamura Y."/>
            <person name="Ohara O."/>
            <person name="Isogai T."/>
            <person name="Sugano S."/>
        </authorList>
    </citation>
    <scope>NUCLEOTIDE SEQUENCE</scope>
</reference>
<dbReference type="InterPro" id="IPR055125">
    <property type="entry name" value="Wiz_C_Znf"/>
</dbReference>
<dbReference type="AlphaFoldDB" id="Q9NVH8"/>
<evidence type="ECO:0000256" key="2">
    <source>
        <dbReference type="ARBA" id="ARBA00022723"/>
    </source>
</evidence>
<feature type="compositionally biased region" description="Basic and acidic residues" evidence="7">
    <location>
        <begin position="91"/>
        <end position="104"/>
    </location>
</feature>
<dbReference type="Pfam" id="PF23015">
    <property type="entry name" value="zf-WIZ"/>
    <property type="match status" value="1"/>
</dbReference>
<evidence type="ECO:0000256" key="5">
    <source>
        <dbReference type="ARBA" id="ARBA00023242"/>
    </source>
</evidence>
<dbReference type="InterPro" id="IPR013087">
    <property type="entry name" value="Znf_C2H2_type"/>
</dbReference>
<dbReference type="PANTHER" id="PTHR24396:SF25">
    <property type="entry name" value="ZINC FINGER PROTEIN 644"/>
    <property type="match status" value="1"/>
</dbReference>
<evidence type="ECO:0000259" key="8">
    <source>
        <dbReference type="PROSITE" id="PS50157"/>
    </source>
</evidence>
<feature type="region of interest" description="Disordered" evidence="7">
    <location>
        <begin position="82"/>
        <end position="107"/>
    </location>
</feature>
<dbReference type="InterPro" id="IPR036236">
    <property type="entry name" value="Znf_C2H2_sf"/>
</dbReference>
<dbReference type="SMART" id="SM00355">
    <property type="entry name" value="ZnF_C2H2"/>
    <property type="match status" value="3"/>
</dbReference>
<feature type="domain" description="C2H2-type" evidence="8">
    <location>
        <begin position="341"/>
        <end position="363"/>
    </location>
</feature>
<sequence>MCNQNSSPHKNVTIKSSVDQKPKYFHQAAKEKSNAKANSHYLYRHKYENYRMIKKSGESYPVHFKKEEASSLNSLHLFSSSSNSHNNFISDPHKPDAKRPESFKDHRRVAVKRVIKESKKESSVGGEDLDSYPDFLHKMTVVVLQKLNSAEKKDSYETEDESSWDNVELGDYTTQAIEDETYSDINQEHVNLFPLFKSKVEGQEPGENATLSYDQNDGFYFEYYEDTGSNNFLHEIHDPQHLETADASLSKHSSVFHWTDLSLEKKSCPYCPATFETGVGLSNHVRGHLHRAGLSYEARHVVSPEQIATSDKMQHFKRTGTGTPVKRVRKAIEKSETTSEHTCQLCGGWFDTKIGLSNHVRGHLKRLGKTKWDAHKSPICVLNEMMQNEEKYEKILKALNSRRIIPRPFVAQKLASSDDFISQNVIPLEAYRNGLKTEALSVSASEEEGLNFLNEYDETKPELPSGKKNQSLTLIELLKNKRMGEERNSAISPQKIHNQTARKRFVQKCVLPLNEDSPLMYQPQKMDLTMHSALDCKQKKSRSRSGSKKKMLTLPHGADEVYILRCRFCGLVFRGPLSVQEDWIKHLQRHIVNANLPRTGAGMVEVTSLLKKPASITETSFSLLMAEAAS</sequence>
<proteinExistence type="evidence at transcript level"/>
<dbReference type="GO" id="GO:0005634">
    <property type="term" value="C:nucleus"/>
    <property type="evidence" value="ECO:0007669"/>
    <property type="project" value="UniProtKB-SubCell"/>
</dbReference>
<dbReference type="PROSITE" id="PS50157">
    <property type="entry name" value="ZINC_FINGER_C2H2_2"/>
    <property type="match status" value="1"/>
</dbReference>